<evidence type="ECO:0000313" key="7">
    <source>
        <dbReference type="Proteomes" id="UP001302676"/>
    </source>
</evidence>
<evidence type="ECO:0000256" key="2">
    <source>
        <dbReference type="SAM" id="MobiDB-lite"/>
    </source>
</evidence>
<feature type="region of interest" description="Disordered" evidence="2">
    <location>
        <begin position="705"/>
        <end position="736"/>
    </location>
</feature>
<feature type="compositionally biased region" description="Acidic residues" evidence="2">
    <location>
        <begin position="47"/>
        <end position="63"/>
    </location>
</feature>
<organism evidence="6 7">
    <name type="scientific">Dichotomopilus funicola</name>
    <dbReference type="NCBI Taxonomy" id="1934379"/>
    <lineage>
        <taxon>Eukaryota</taxon>
        <taxon>Fungi</taxon>
        <taxon>Dikarya</taxon>
        <taxon>Ascomycota</taxon>
        <taxon>Pezizomycotina</taxon>
        <taxon>Sordariomycetes</taxon>
        <taxon>Sordariomycetidae</taxon>
        <taxon>Sordariales</taxon>
        <taxon>Chaetomiaceae</taxon>
        <taxon>Dichotomopilus</taxon>
    </lineage>
</organism>
<dbReference type="Pfam" id="PF21048">
    <property type="entry name" value="Rad26-like_N"/>
    <property type="match status" value="1"/>
</dbReference>
<reference evidence="6" key="1">
    <citation type="journal article" date="2023" name="Mol. Phylogenet. Evol.">
        <title>Genome-scale phylogeny and comparative genomics of the fungal order Sordariales.</title>
        <authorList>
            <person name="Hensen N."/>
            <person name="Bonometti L."/>
            <person name="Westerberg I."/>
            <person name="Brannstrom I.O."/>
            <person name="Guillou S."/>
            <person name="Cros-Aarteil S."/>
            <person name="Calhoun S."/>
            <person name="Haridas S."/>
            <person name="Kuo A."/>
            <person name="Mondo S."/>
            <person name="Pangilinan J."/>
            <person name="Riley R."/>
            <person name="LaButti K."/>
            <person name="Andreopoulos B."/>
            <person name="Lipzen A."/>
            <person name="Chen C."/>
            <person name="Yan M."/>
            <person name="Daum C."/>
            <person name="Ng V."/>
            <person name="Clum A."/>
            <person name="Steindorff A."/>
            <person name="Ohm R.A."/>
            <person name="Martin F."/>
            <person name="Silar P."/>
            <person name="Natvig D.O."/>
            <person name="Lalanne C."/>
            <person name="Gautier V."/>
            <person name="Ament-Velasquez S.L."/>
            <person name="Kruys A."/>
            <person name="Hutchinson M.I."/>
            <person name="Powell A.J."/>
            <person name="Barry K."/>
            <person name="Miller A.N."/>
            <person name="Grigoriev I.V."/>
            <person name="Debuchy R."/>
            <person name="Gladieux P."/>
            <person name="Hiltunen Thoren M."/>
            <person name="Johannesson H."/>
        </authorList>
    </citation>
    <scope>NUCLEOTIDE SEQUENCE</scope>
    <source>
        <strain evidence="6">CBS 141.50</strain>
    </source>
</reference>
<dbReference type="Pfam" id="PF12331">
    <property type="entry name" value="Rad26-like_helical_rpts"/>
    <property type="match status" value="1"/>
</dbReference>
<evidence type="ECO:0000259" key="5">
    <source>
        <dbReference type="Pfam" id="PF21048"/>
    </source>
</evidence>
<accession>A0AAN6V0J9</accession>
<reference evidence="6" key="2">
    <citation type="submission" date="2023-05" db="EMBL/GenBank/DDBJ databases">
        <authorList>
            <consortium name="Lawrence Berkeley National Laboratory"/>
            <person name="Steindorff A."/>
            <person name="Hensen N."/>
            <person name="Bonometti L."/>
            <person name="Westerberg I."/>
            <person name="Brannstrom I.O."/>
            <person name="Guillou S."/>
            <person name="Cros-Aarteil S."/>
            <person name="Calhoun S."/>
            <person name="Haridas S."/>
            <person name="Kuo A."/>
            <person name="Mondo S."/>
            <person name="Pangilinan J."/>
            <person name="Riley R."/>
            <person name="Labutti K."/>
            <person name="Andreopoulos B."/>
            <person name="Lipzen A."/>
            <person name="Chen C."/>
            <person name="Yanf M."/>
            <person name="Daum C."/>
            <person name="Ng V."/>
            <person name="Clum A."/>
            <person name="Ohm R."/>
            <person name="Martin F."/>
            <person name="Silar P."/>
            <person name="Natvig D."/>
            <person name="Lalanne C."/>
            <person name="Gautier V."/>
            <person name="Ament-Velasquez S.L."/>
            <person name="Kruys A."/>
            <person name="Hutchinson M.I."/>
            <person name="Powell A.J."/>
            <person name="Barry K."/>
            <person name="Miller A.N."/>
            <person name="Grigoriev I.V."/>
            <person name="Debuchy R."/>
            <person name="Gladieux P."/>
            <person name="Thoren M.H."/>
            <person name="Johannesson H."/>
        </authorList>
    </citation>
    <scope>NUCLEOTIDE SEQUENCE</scope>
    <source>
        <strain evidence="6">CBS 141.50</strain>
    </source>
</reference>
<comment type="caution">
    <text evidence="6">The sequence shown here is derived from an EMBL/GenBank/DDBJ whole genome shotgun (WGS) entry which is preliminary data.</text>
</comment>
<feature type="domain" description="Rad26-like N-terminal" evidence="5">
    <location>
        <begin position="377"/>
        <end position="423"/>
    </location>
</feature>
<evidence type="ECO:0008006" key="8">
    <source>
        <dbReference type="Google" id="ProtNLM"/>
    </source>
</evidence>
<feature type="domain" description="Rad26-like C-terminal" evidence="4">
    <location>
        <begin position="776"/>
        <end position="839"/>
    </location>
</feature>
<evidence type="ECO:0000313" key="6">
    <source>
        <dbReference type="EMBL" id="KAK4142196.1"/>
    </source>
</evidence>
<feature type="domain" description="Rad26-like helical repeats" evidence="3">
    <location>
        <begin position="483"/>
        <end position="766"/>
    </location>
</feature>
<evidence type="ECO:0000259" key="3">
    <source>
        <dbReference type="Pfam" id="PF12331"/>
    </source>
</evidence>
<feature type="region of interest" description="Disordered" evidence="2">
    <location>
        <begin position="305"/>
        <end position="348"/>
    </location>
</feature>
<dbReference type="RefSeq" id="XP_062635567.1">
    <property type="nucleotide sequence ID" value="XM_062777699.1"/>
</dbReference>
<feature type="region of interest" description="Disordered" evidence="2">
    <location>
        <begin position="269"/>
        <end position="293"/>
    </location>
</feature>
<dbReference type="GeneID" id="87814312"/>
<dbReference type="InterPro" id="IPR048380">
    <property type="entry name" value="Rad26-like_N"/>
</dbReference>
<evidence type="ECO:0000256" key="1">
    <source>
        <dbReference type="SAM" id="Coils"/>
    </source>
</evidence>
<dbReference type="AlphaFoldDB" id="A0AAN6V0J9"/>
<gene>
    <name evidence="6" type="ORF">C8A04DRAFT_13411</name>
</gene>
<name>A0AAN6V0J9_9PEZI</name>
<feature type="compositionally biased region" description="Pro residues" evidence="2">
    <location>
        <begin position="69"/>
        <end position="78"/>
    </location>
</feature>
<feature type="compositionally biased region" description="Pro residues" evidence="2">
    <location>
        <begin position="150"/>
        <end position="166"/>
    </location>
</feature>
<protein>
    <recommendedName>
        <fullName evidence="8">DNA repair protein Rad26</fullName>
    </recommendedName>
</protein>
<dbReference type="Pfam" id="PF21046">
    <property type="entry name" value="Rad26-like_C"/>
    <property type="match status" value="1"/>
</dbReference>
<keyword evidence="7" id="KW-1185">Reference proteome</keyword>
<dbReference type="Proteomes" id="UP001302676">
    <property type="component" value="Unassembled WGS sequence"/>
</dbReference>
<keyword evidence="1" id="KW-0175">Coiled coil</keyword>
<dbReference type="InterPro" id="IPR022093">
    <property type="entry name" value="Rad26-like_helical"/>
</dbReference>
<dbReference type="InterPro" id="IPR048379">
    <property type="entry name" value="Rad26-like_C"/>
</dbReference>
<feature type="region of interest" description="Disordered" evidence="2">
    <location>
        <begin position="34"/>
        <end position="183"/>
    </location>
</feature>
<proteinExistence type="predicted"/>
<evidence type="ECO:0000259" key="4">
    <source>
        <dbReference type="Pfam" id="PF21046"/>
    </source>
</evidence>
<sequence length="840" mass="91938">MDDEFSDAGFDDLNDSVLQQLENNAIQFTQAQVLAQSQAAPRPQQEDAFDYEFDDDDLDDTVVIDELAQPPPRPPLPQALPNQQPRYGTARHGDNTQRWNQHLPPSRPSVPARPQYPPAQHRVPPQSVASQRYPPRPSQQYSLPSHHQPKQPPQPSQFARPAPPVHPYTALPQPRGPDGTANQDGIVATLRAQLSLLESDLTAAKGEASILRSKYDKALATHEADVARLKKENAEQLAKHERIADQARTAERTTATELQFARQDLREELGRVKSRRKDAPATPRKDRKWGMGDGFDGAEVLSSPTKSQLFKRKDPGSPAAPVFERTPTKGKRKRPAVSSPTFTLEIDGDDAGVDGGHVSSAVRVPPPLVAKQHPFDFLRLLLDQTTTHGQSPTFELLSHYHFPSDRQHSLASMLLQKLPQMGNIGEPLSLLVEFADTVIEMWHRCLSERYHAPISDLISLLLHTLSLHAVEVVPHLIASLVPVCATTCRLVVLPRLNTADGNISDHPDVTVRQLCLSINVAQCLSLLYLAALACLPQPRHEAESAEFGISDPQGDFWRAMELDFILTMLSPKQPETDWMAMMTLLRTSVSRSSIGPAVSSPAGSGADRRDPRIGSSTATLLDCVSTFLYEPPLWATSGLVKDIAARSAALGTLTAFATSQFGLLQIAMSDVAIPRLVTVLCWAVDRLYDADSPLTAKRVDNMDAPGLGDKMDIDNPETMAQKGPKTQDMASDPPATADSNLDVVSDTSSLLARLVSQATWLLHLIVTSPETADVANTSAKLAASYGGSQRYFLTLARLNFAEEDLVLEAGIDVDTVELAHELLELAVTPDEGEEISEVFY</sequence>
<dbReference type="EMBL" id="MU853600">
    <property type="protein sequence ID" value="KAK4142196.1"/>
    <property type="molecule type" value="Genomic_DNA"/>
</dbReference>
<feature type="coiled-coil region" evidence="1">
    <location>
        <begin position="187"/>
        <end position="246"/>
    </location>
</feature>